<dbReference type="Pfam" id="PF01363">
    <property type="entry name" value="FYVE"/>
    <property type="match status" value="1"/>
</dbReference>
<evidence type="ECO:0000313" key="12">
    <source>
        <dbReference type="EMBL" id="KAF7637908.1"/>
    </source>
</evidence>
<name>A0A8S9ZXQ6_9BILA</name>
<evidence type="ECO:0000256" key="2">
    <source>
        <dbReference type="ARBA" id="ARBA00022490"/>
    </source>
</evidence>
<dbReference type="SMART" id="SM00233">
    <property type="entry name" value="PH"/>
    <property type="match status" value="2"/>
</dbReference>
<keyword evidence="7" id="KW-0206">Cytoskeleton</keyword>
<evidence type="ECO:0000256" key="1">
    <source>
        <dbReference type="ARBA" id="ARBA00004245"/>
    </source>
</evidence>
<dbReference type="Pfam" id="PF00169">
    <property type="entry name" value="PH"/>
    <property type="match status" value="1"/>
</dbReference>
<dbReference type="PANTHER" id="PTHR12673">
    <property type="entry name" value="FACIOGENITAL DYSPLASIA PROTEIN"/>
    <property type="match status" value="1"/>
</dbReference>
<dbReference type="Gene3D" id="1.20.900.10">
    <property type="entry name" value="Dbl homology (DH) domain"/>
    <property type="match status" value="1"/>
</dbReference>
<dbReference type="InterPro" id="IPR001849">
    <property type="entry name" value="PH_domain"/>
</dbReference>
<dbReference type="InterPro" id="IPR017455">
    <property type="entry name" value="Znf_FYVE-rel"/>
</dbReference>
<feature type="domain" description="FYVE-type" evidence="11">
    <location>
        <begin position="702"/>
        <end position="751"/>
    </location>
</feature>
<dbReference type="PANTHER" id="PTHR12673:SF271">
    <property type="entry name" value="FYVE, RHOGEF AND PH DOMAIN-CONTAINING PROTEIN TAG-77"/>
    <property type="match status" value="1"/>
</dbReference>
<dbReference type="InterPro" id="IPR035899">
    <property type="entry name" value="DBL_dom_sf"/>
</dbReference>
<dbReference type="InterPro" id="IPR011011">
    <property type="entry name" value="Znf_FYVE_PHD"/>
</dbReference>
<dbReference type="Gene3D" id="3.30.40.10">
    <property type="entry name" value="Zinc/RING finger domain, C3HC4 (zinc finger)"/>
    <property type="match status" value="1"/>
</dbReference>
<dbReference type="PROSITE" id="PS50178">
    <property type="entry name" value="ZF_FYVE"/>
    <property type="match status" value="1"/>
</dbReference>
<dbReference type="GO" id="GO:0005856">
    <property type="term" value="C:cytoskeleton"/>
    <property type="evidence" value="ECO:0007669"/>
    <property type="project" value="UniProtKB-SubCell"/>
</dbReference>
<evidence type="ECO:0000256" key="6">
    <source>
        <dbReference type="ARBA" id="ARBA00022833"/>
    </source>
</evidence>
<evidence type="ECO:0000256" key="5">
    <source>
        <dbReference type="ARBA" id="ARBA00022771"/>
    </source>
</evidence>
<dbReference type="PROSITE" id="PS50010">
    <property type="entry name" value="DH_2"/>
    <property type="match status" value="1"/>
</dbReference>
<dbReference type="SMART" id="SM00325">
    <property type="entry name" value="RhoGEF"/>
    <property type="match status" value="1"/>
</dbReference>
<dbReference type="SMART" id="SM00064">
    <property type="entry name" value="FYVE"/>
    <property type="match status" value="1"/>
</dbReference>
<accession>A0A8S9ZXQ6</accession>
<dbReference type="EMBL" id="JABEBT010000016">
    <property type="protein sequence ID" value="KAF7637908.1"/>
    <property type="molecule type" value="Genomic_DNA"/>
</dbReference>
<dbReference type="Gene3D" id="2.30.29.30">
    <property type="entry name" value="Pleckstrin-homology domain (PH domain)/Phosphotyrosine-binding domain (PTB)"/>
    <property type="match status" value="2"/>
</dbReference>
<proteinExistence type="predicted"/>
<dbReference type="GO" id="GO:0046847">
    <property type="term" value="P:filopodium assembly"/>
    <property type="evidence" value="ECO:0007669"/>
    <property type="project" value="TreeGrafter"/>
</dbReference>
<dbReference type="GO" id="GO:0005085">
    <property type="term" value="F:guanyl-nucleotide exchange factor activity"/>
    <property type="evidence" value="ECO:0007669"/>
    <property type="project" value="UniProtKB-KW"/>
</dbReference>
<dbReference type="AlphaFoldDB" id="A0A8S9ZXQ6"/>
<keyword evidence="13" id="KW-1185">Reference proteome</keyword>
<evidence type="ECO:0008006" key="14">
    <source>
        <dbReference type="Google" id="ProtNLM"/>
    </source>
</evidence>
<dbReference type="SUPFAM" id="SSF57903">
    <property type="entry name" value="FYVE/PHD zinc finger"/>
    <property type="match status" value="1"/>
</dbReference>
<dbReference type="GO" id="GO:0005737">
    <property type="term" value="C:cytoplasm"/>
    <property type="evidence" value="ECO:0007669"/>
    <property type="project" value="TreeGrafter"/>
</dbReference>
<feature type="domain" description="PH" evidence="9">
    <location>
        <begin position="554"/>
        <end position="649"/>
    </location>
</feature>
<evidence type="ECO:0000256" key="7">
    <source>
        <dbReference type="ARBA" id="ARBA00023212"/>
    </source>
</evidence>
<keyword evidence="5 8" id="KW-0863">Zinc-finger</keyword>
<evidence type="ECO:0000259" key="10">
    <source>
        <dbReference type="PROSITE" id="PS50010"/>
    </source>
</evidence>
<comment type="caution">
    <text evidence="12">The sequence shown here is derived from an EMBL/GenBank/DDBJ whole genome shotgun (WGS) entry which is preliminary data.</text>
</comment>
<dbReference type="InterPro" id="IPR051092">
    <property type="entry name" value="FYVE_RhoGEF_PH"/>
</dbReference>
<dbReference type="Proteomes" id="UP000605970">
    <property type="component" value="Unassembled WGS sequence"/>
</dbReference>
<feature type="domain" description="DH" evidence="10">
    <location>
        <begin position="306"/>
        <end position="526"/>
    </location>
</feature>
<dbReference type="InterPro" id="IPR011993">
    <property type="entry name" value="PH-like_dom_sf"/>
</dbReference>
<dbReference type="SUPFAM" id="SSF48065">
    <property type="entry name" value="DBL homology domain (DH-domain)"/>
    <property type="match status" value="1"/>
</dbReference>
<organism evidence="12 13">
    <name type="scientific">Meloidogyne graminicola</name>
    <dbReference type="NCBI Taxonomy" id="189291"/>
    <lineage>
        <taxon>Eukaryota</taxon>
        <taxon>Metazoa</taxon>
        <taxon>Ecdysozoa</taxon>
        <taxon>Nematoda</taxon>
        <taxon>Chromadorea</taxon>
        <taxon>Rhabditida</taxon>
        <taxon>Tylenchina</taxon>
        <taxon>Tylenchomorpha</taxon>
        <taxon>Tylenchoidea</taxon>
        <taxon>Meloidogynidae</taxon>
        <taxon>Meloidogyninae</taxon>
        <taxon>Meloidogyne</taxon>
    </lineage>
</organism>
<evidence type="ECO:0000259" key="11">
    <source>
        <dbReference type="PROSITE" id="PS50178"/>
    </source>
</evidence>
<keyword evidence="2" id="KW-0963">Cytoplasm</keyword>
<dbReference type="SUPFAM" id="SSF50729">
    <property type="entry name" value="PH domain-like"/>
    <property type="match status" value="2"/>
</dbReference>
<dbReference type="OrthoDB" id="245697at2759"/>
<evidence type="ECO:0000313" key="13">
    <source>
        <dbReference type="Proteomes" id="UP000605970"/>
    </source>
</evidence>
<dbReference type="GO" id="GO:0007010">
    <property type="term" value="P:cytoskeleton organization"/>
    <property type="evidence" value="ECO:0007669"/>
    <property type="project" value="TreeGrafter"/>
</dbReference>
<keyword evidence="6" id="KW-0862">Zinc</keyword>
<gene>
    <name evidence="12" type="ORF">Mgra_00002611</name>
</gene>
<dbReference type="InterPro" id="IPR000219">
    <property type="entry name" value="DH_dom"/>
</dbReference>
<comment type="subcellular location">
    <subcellularLocation>
        <location evidence="1">Cytoplasm</location>
        <location evidence="1">Cytoskeleton</location>
    </subcellularLocation>
</comment>
<evidence type="ECO:0000256" key="4">
    <source>
        <dbReference type="ARBA" id="ARBA00022723"/>
    </source>
</evidence>
<sequence length="938" mass="109620">MNEEFQLNFSQTRAKFENLKDFHSTTNFSPSIKHIKNTSLNQSNDDITYSEKNLIPIRKAPNPPNKTNCLSSPISFSTIEEEKHYDDNEENIKNNVKKSIERFNKLGIILPINHQSKQEIDINDDENKILFSDNEAETEQIIDDDSEYSLISYSTTNNDSFISSNKRNSNNFESKEKLFSDILSEMRSKDNFKRLAIKSGLPSDVGTLRSSVNKKKYQKIRVSDPNHSCHENIKCSRLIKSQTEPNQFPIKEEDEKGNNKKQKTISIVSTNSSSIYSSSEVSSLIEIPEIPFYDVGNEKENERLREMHFVVYEFYKVEKSFVELLQHVGVNYPKYLEECQKRNGYKWLTPSKGSHSPGDVITRISNHLQMILAVHEDFLNLFEIKLKNWDSINPNFSEVFKNADYLKICKNFLKEKRLLTEEFIQFLKENSELAIATRTFEQDELTDQQQQNNNNSSTNKINNLIKTNRNKHYIIMQLDNIHQNLVQYKNLMIRYKKCLKENSTEFDSADKALKKLEEVSDCVNQYLVGADNNELIELHRRLERRFDVFEPGRKLLHKGELYRYTRKMPKPRYLILFSDYLLICQYPSIGDNFDRFHKISVEDIQIIIKDHVDYETEFTLISPQKSSSFASKNKLERDIWVQRISEAKTKTLNNSFNNNKNKLSENLIKSEEENKPQKIEFSTVAPEWMRDNKTTKCLIIGCETKFNLIKRRHHCRACGWIICGKCVGYAPVVNLEWEREIVCPECFEKIVIAFERGILFTSSKVRIIESSSEQLNKLPENCLKKYSVNDLSLKILYENGDRIIPLSKLFIMPKNGIRKRIIVQGIDSTNNSFPSGLVFFRNSKGIITQRWARLLDNFWLNFYEAEFDDKPSESFFIYGYSVTSKETEKDGTIIELTHHNQIQTERKGDEIIFCVRHAGSANNWLNSLNEMLRIDELK</sequence>
<feature type="domain" description="PH" evidence="9">
    <location>
        <begin position="831"/>
        <end position="933"/>
    </location>
</feature>
<reference evidence="12" key="1">
    <citation type="journal article" date="2020" name="Ecol. Evol.">
        <title>Genome structure and content of the rice root-knot nematode (Meloidogyne graminicola).</title>
        <authorList>
            <person name="Phan N.T."/>
            <person name="Danchin E.G.J."/>
            <person name="Klopp C."/>
            <person name="Perfus-Barbeoch L."/>
            <person name="Kozlowski D.K."/>
            <person name="Koutsovoulos G.D."/>
            <person name="Lopez-Roques C."/>
            <person name="Bouchez O."/>
            <person name="Zahm M."/>
            <person name="Besnard G."/>
            <person name="Bellafiore S."/>
        </authorList>
    </citation>
    <scope>NUCLEOTIDE SEQUENCE</scope>
    <source>
        <strain evidence="12">VN-18</strain>
    </source>
</reference>
<keyword evidence="3" id="KW-0344">Guanine-nucleotide releasing factor</keyword>
<evidence type="ECO:0000259" key="9">
    <source>
        <dbReference type="PROSITE" id="PS50003"/>
    </source>
</evidence>
<evidence type="ECO:0000256" key="8">
    <source>
        <dbReference type="PROSITE-ProRule" id="PRU00091"/>
    </source>
</evidence>
<dbReference type="GO" id="GO:0008270">
    <property type="term" value="F:zinc ion binding"/>
    <property type="evidence" value="ECO:0007669"/>
    <property type="project" value="UniProtKB-KW"/>
</dbReference>
<keyword evidence="4" id="KW-0479">Metal-binding</keyword>
<dbReference type="PROSITE" id="PS50003">
    <property type="entry name" value="PH_DOMAIN"/>
    <property type="match status" value="2"/>
</dbReference>
<evidence type="ECO:0000256" key="3">
    <source>
        <dbReference type="ARBA" id="ARBA00022658"/>
    </source>
</evidence>
<protein>
    <recommendedName>
        <fullName evidence="14">FYVE-type domain-containing protein</fullName>
    </recommendedName>
</protein>
<dbReference type="InterPro" id="IPR013083">
    <property type="entry name" value="Znf_RING/FYVE/PHD"/>
</dbReference>
<dbReference type="InterPro" id="IPR000306">
    <property type="entry name" value="Znf_FYVE"/>
</dbReference>